<gene>
    <name evidence="3" type="ORF">GW779_00430</name>
    <name evidence="2" type="ORF">GW910_01800</name>
</gene>
<accession>A0A8J7YW25</accession>
<feature type="transmembrane region" description="Helical" evidence="1">
    <location>
        <begin position="55"/>
        <end position="73"/>
    </location>
</feature>
<feature type="transmembrane region" description="Helical" evidence="1">
    <location>
        <begin position="307"/>
        <end position="328"/>
    </location>
</feature>
<comment type="caution">
    <text evidence="3">The sequence shown here is derived from an EMBL/GenBank/DDBJ whole genome shotgun (WGS) entry which is preliminary data.</text>
</comment>
<feature type="transmembrane region" description="Helical" evidence="1">
    <location>
        <begin position="23"/>
        <end position="43"/>
    </location>
</feature>
<name>A0A8J7YW25_9ARCH</name>
<feature type="transmembrane region" description="Helical" evidence="1">
    <location>
        <begin position="240"/>
        <end position="263"/>
    </location>
</feature>
<evidence type="ECO:0000313" key="3">
    <source>
        <dbReference type="EMBL" id="NCS90880.1"/>
    </source>
</evidence>
<dbReference type="InterPro" id="IPR002749">
    <property type="entry name" value="DUF63"/>
</dbReference>
<dbReference type="EMBL" id="JAACVF010000043">
    <property type="protein sequence ID" value="NCN64797.1"/>
    <property type="molecule type" value="Genomic_DNA"/>
</dbReference>
<dbReference type="PANTHER" id="PTHR40700">
    <property type="entry name" value="HYPOTHETICAL MEMBRANE PROTEIN, CONSERVED, DUF63 FAMILY"/>
    <property type="match status" value="1"/>
</dbReference>
<keyword evidence="1" id="KW-0812">Transmembrane</keyword>
<feature type="transmembrane region" description="Helical" evidence="1">
    <location>
        <begin position="275"/>
        <end position="295"/>
    </location>
</feature>
<dbReference type="PANTHER" id="PTHR40700:SF1">
    <property type="entry name" value="DUF63 DOMAIN-CONTAINING PROTEIN"/>
    <property type="match status" value="1"/>
</dbReference>
<feature type="transmembrane region" description="Helical" evidence="1">
    <location>
        <begin position="202"/>
        <end position="224"/>
    </location>
</feature>
<keyword evidence="1" id="KW-1133">Transmembrane helix</keyword>
<dbReference type="Proteomes" id="UP000768163">
    <property type="component" value="Unassembled WGS sequence"/>
</dbReference>
<feature type="transmembrane region" description="Helical" evidence="1">
    <location>
        <begin position="175"/>
        <end position="196"/>
    </location>
</feature>
<dbReference type="AlphaFoldDB" id="A0A8J7YW25"/>
<evidence type="ECO:0000313" key="2">
    <source>
        <dbReference type="EMBL" id="NCN64797.1"/>
    </source>
</evidence>
<dbReference type="Pfam" id="PF01889">
    <property type="entry name" value="DUF63"/>
    <property type="match status" value="1"/>
</dbReference>
<reference evidence="3" key="1">
    <citation type="submission" date="2019-11" db="EMBL/GenBank/DDBJ databases">
        <title>Lipid analysis of CO2-rich subsurface aquifers suggests an autotrophy-based deep biosphere with lysolipids enriched in CPR bacteria.</title>
        <authorList>
            <person name="Probst A.J."/>
            <person name="Elling F.J."/>
            <person name="Castelle C.J."/>
            <person name="Zhu Q."/>
            <person name="Elvert M."/>
            <person name="Birarda G."/>
            <person name="Holman H.-Y."/>
            <person name="Lane K.R."/>
            <person name="Ladd B."/>
            <person name="Ryan M.C."/>
            <person name="Woyke T."/>
            <person name="Hinrichs K.-U."/>
            <person name="Banfield J.F."/>
        </authorList>
    </citation>
    <scope>NUCLEOTIDE SEQUENCE</scope>
    <source>
        <strain evidence="2">CG_2015-01_33_1645</strain>
        <strain evidence="3">CG_2015-04_33_537</strain>
    </source>
</reference>
<dbReference type="EMBL" id="JAACQH010000007">
    <property type="protein sequence ID" value="NCS90880.1"/>
    <property type="molecule type" value="Genomic_DNA"/>
</dbReference>
<proteinExistence type="predicted"/>
<evidence type="ECO:0000256" key="1">
    <source>
        <dbReference type="SAM" id="Phobius"/>
    </source>
</evidence>
<dbReference type="Proteomes" id="UP000738826">
    <property type="component" value="Unassembled WGS sequence"/>
</dbReference>
<organism evidence="3 4">
    <name type="scientific">Candidatus Altarchaeum hamiconexum</name>
    <dbReference type="NCBI Taxonomy" id="1803513"/>
    <lineage>
        <taxon>Archaea</taxon>
        <taxon>Candidatus Altarchaeota</taxon>
        <taxon>Candidatus Altiarchaeia</taxon>
        <taxon>Candidatus Altarchaeales</taxon>
        <taxon>Candidatus Altarchaeaceae</taxon>
        <taxon>Candidatus Altarchaeum</taxon>
    </lineage>
</organism>
<feature type="transmembrane region" description="Helical" evidence="1">
    <location>
        <begin position="120"/>
        <end position="141"/>
    </location>
</feature>
<feature type="transmembrane region" description="Helical" evidence="1">
    <location>
        <begin position="147"/>
        <end position="168"/>
    </location>
</feature>
<evidence type="ECO:0000313" key="4">
    <source>
        <dbReference type="Proteomes" id="UP000738826"/>
    </source>
</evidence>
<keyword evidence="1" id="KW-0472">Membrane</keyword>
<sequence>MSDIINDKINFIINEFTSVEYTWFNTIMFGIILVIALFFVIKLMKKLKIEIDKNFVLALIPFILFGSTMRALADAEIYPHRPDVLAFLFIAPGIYFTIFLIAVASLFIGLYIFKKKYYKFMLVAGCLLFGLNLVLIAVFLYSHSATANFGAFIVFLIFAMWAIIIYAIIKLNPKFSIIGGVLVILDTILIAVFLYSHFFPNTILDLFVIFLIFSIPLIVAYVIMKMNSKFPDFLKYEKNYIIVLAHFFDTSTTYVGIAFFSYFEKHVLPSAAIEIFSPAIMFVLKFIVIPALYFIDKIDDKTTRRMIKIVIFILGISPAIRNFTRILLGV</sequence>
<feature type="transmembrane region" description="Helical" evidence="1">
    <location>
        <begin position="85"/>
        <end position="113"/>
    </location>
</feature>
<protein>
    <submittedName>
        <fullName evidence="3">DUF63 family protein</fullName>
    </submittedName>
</protein>